<evidence type="ECO:0000313" key="2">
    <source>
        <dbReference type="EMBL" id="GLR04419.1"/>
    </source>
</evidence>
<organism evidence="2 3">
    <name type="scientific">Vibrio hyugaensis</name>
    <dbReference type="NCBI Taxonomy" id="1534743"/>
    <lineage>
        <taxon>Bacteria</taxon>
        <taxon>Pseudomonadati</taxon>
        <taxon>Pseudomonadota</taxon>
        <taxon>Gammaproteobacteria</taxon>
        <taxon>Vibrionales</taxon>
        <taxon>Vibrionaceae</taxon>
        <taxon>Vibrio</taxon>
    </lineage>
</organism>
<evidence type="ECO:0008006" key="4">
    <source>
        <dbReference type="Google" id="ProtNLM"/>
    </source>
</evidence>
<feature type="transmembrane region" description="Helical" evidence="1">
    <location>
        <begin position="90"/>
        <end position="108"/>
    </location>
</feature>
<feature type="transmembrane region" description="Helical" evidence="1">
    <location>
        <begin position="161"/>
        <end position="180"/>
    </location>
</feature>
<keyword evidence="3" id="KW-1185">Reference proteome</keyword>
<reference evidence="3" key="1">
    <citation type="journal article" date="2019" name="Int. J. Syst. Evol. Microbiol.">
        <title>The Global Catalogue of Microorganisms (GCM) 10K type strain sequencing project: providing services to taxonomists for standard genome sequencing and annotation.</title>
        <authorList>
            <consortium name="The Broad Institute Genomics Platform"/>
            <consortium name="The Broad Institute Genome Sequencing Center for Infectious Disease"/>
            <person name="Wu L."/>
            <person name="Ma J."/>
        </authorList>
    </citation>
    <scope>NUCLEOTIDE SEQUENCE [LARGE SCALE GENOMIC DNA]</scope>
    <source>
        <strain evidence="3">NBRC 110633</strain>
    </source>
</reference>
<evidence type="ECO:0000256" key="1">
    <source>
        <dbReference type="SAM" id="Phobius"/>
    </source>
</evidence>
<evidence type="ECO:0000313" key="3">
    <source>
        <dbReference type="Proteomes" id="UP001156669"/>
    </source>
</evidence>
<dbReference type="Pfam" id="PF14002">
    <property type="entry name" value="YniB"/>
    <property type="match status" value="1"/>
</dbReference>
<sequence length="181" mass="20225">MVNYKEALNKSRVKRVLGVIIAMLALCSIAISLLKFLYWGLDDGSKLGSALSEPVKRIISIIYENTQFLNVLWNYSPIPNHLDLINIDNLYFFLTYAVLFIGAALKASGDKLAKRLAKIREQIEDQLIKESMSGNTARSRKEIEDSVEIPNTSIFTQFQQLYVAPIVTAVVAGILLKLAGF</sequence>
<dbReference type="Proteomes" id="UP001156669">
    <property type="component" value="Unassembled WGS sequence"/>
</dbReference>
<feature type="transmembrane region" description="Helical" evidence="1">
    <location>
        <begin position="16"/>
        <end position="38"/>
    </location>
</feature>
<dbReference type="InterPro" id="IPR025229">
    <property type="entry name" value="YniB-like"/>
</dbReference>
<comment type="caution">
    <text evidence="2">The sequence shown here is derived from an EMBL/GenBank/DDBJ whole genome shotgun (WGS) entry which is preliminary data.</text>
</comment>
<gene>
    <name evidence="2" type="ORF">GCM10007906_20070</name>
</gene>
<keyword evidence="1" id="KW-0472">Membrane</keyword>
<keyword evidence="1" id="KW-1133">Transmembrane helix</keyword>
<proteinExistence type="predicted"/>
<name>A0ABQ5Y4F7_9VIBR</name>
<protein>
    <recommendedName>
        <fullName evidence="4">YfeABCD locus regulator</fullName>
    </recommendedName>
</protein>
<accession>A0ABQ5Y4F7</accession>
<keyword evidence="1" id="KW-0812">Transmembrane</keyword>
<dbReference type="EMBL" id="BSOE01000036">
    <property type="protein sequence ID" value="GLR04419.1"/>
    <property type="molecule type" value="Genomic_DNA"/>
</dbReference>